<accession>A0A1I4NLJ7</accession>
<keyword evidence="3" id="KW-1185">Reference proteome</keyword>
<evidence type="ECO:0000256" key="1">
    <source>
        <dbReference type="SAM" id="MobiDB-lite"/>
    </source>
</evidence>
<dbReference type="EMBL" id="FOTS01000048">
    <property type="protein sequence ID" value="SFM16043.1"/>
    <property type="molecule type" value="Genomic_DNA"/>
</dbReference>
<sequence>MASIRSMKRNMKSRRRQRNLTAKPESIQSHNQQGIAERNIPVRSVVTGQWLEKSDALRDWQEFVFMRQEKIEEKLEFGELSSEYTTIMNQVDQLLEGQPETVSKAVTHLVVTATYMHYNKGFFDGMKIGTAMEKL</sequence>
<organism evidence="2 3">
    <name type="scientific">Pelosinus propionicus DSM 13327</name>
    <dbReference type="NCBI Taxonomy" id="1123291"/>
    <lineage>
        <taxon>Bacteria</taxon>
        <taxon>Bacillati</taxon>
        <taxon>Bacillota</taxon>
        <taxon>Negativicutes</taxon>
        <taxon>Selenomonadales</taxon>
        <taxon>Sporomusaceae</taxon>
        <taxon>Pelosinus</taxon>
    </lineage>
</organism>
<feature type="region of interest" description="Disordered" evidence="1">
    <location>
        <begin position="1"/>
        <end position="35"/>
    </location>
</feature>
<name>A0A1I4NLJ7_9FIRM</name>
<dbReference type="AlphaFoldDB" id="A0A1I4NLJ7"/>
<evidence type="ECO:0000313" key="3">
    <source>
        <dbReference type="Proteomes" id="UP000199520"/>
    </source>
</evidence>
<reference evidence="3" key="1">
    <citation type="submission" date="2016-10" db="EMBL/GenBank/DDBJ databases">
        <authorList>
            <person name="Varghese N."/>
            <person name="Submissions S."/>
        </authorList>
    </citation>
    <scope>NUCLEOTIDE SEQUENCE [LARGE SCALE GENOMIC DNA]</scope>
    <source>
        <strain evidence="3">DSM 13327</strain>
    </source>
</reference>
<gene>
    <name evidence="2" type="ORF">SAMN04490355_104818</name>
</gene>
<proteinExistence type="predicted"/>
<feature type="compositionally biased region" description="Basic residues" evidence="1">
    <location>
        <begin position="1"/>
        <end position="18"/>
    </location>
</feature>
<evidence type="ECO:0000313" key="2">
    <source>
        <dbReference type="EMBL" id="SFM16043.1"/>
    </source>
</evidence>
<dbReference type="Proteomes" id="UP000199520">
    <property type="component" value="Unassembled WGS sequence"/>
</dbReference>
<protein>
    <submittedName>
        <fullName evidence="2">Uncharacterized protein</fullName>
    </submittedName>
</protein>